<name>E7D1S2_LATHE</name>
<sequence length="290" mass="33816">MAADLEIEAFSAELCKRMWGTLYGVQTFYIPRKRYYYSEIPEAYEISDEVFYAVETRVKLFHNGLGDKFQVDFPRFSKSGIHFYFYLEHYFYKYTGSLNIFDKFLYVCSLTSLMGGICFLNQCDIYMEIAPLCCAMCIDIELKDEFYKAGGWEELRRHSSTYEGILTNVEIETWNTDVEIAFKIFNEASKNYNMELINRYYFKRWVKISEQGKELDLCSKCSLLSSAFTIFLIPDAHSDFDTNNIECLLQLALTMKSVEKECIDVSNVTEELCKLSIPSECSDDSTLDLK</sequence>
<reference evidence="1" key="2">
    <citation type="submission" date="2011-01" db="EMBL/GenBank/DDBJ databases">
        <title>Identification of Proteins Involved in Black Widow Spider Wrapping Silk Fibers.</title>
        <authorList>
            <person name="Nguyen A."/>
            <person name="Verduzco A."/>
            <person name="Vierra C."/>
        </authorList>
    </citation>
    <scope>NUCLEOTIDE SEQUENCE</scope>
</reference>
<evidence type="ECO:0000313" key="1">
    <source>
        <dbReference type="EMBL" id="ADV40316.1"/>
    </source>
</evidence>
<protein>
    <submittedName>
        <fullName evidence="1">Uncharacterized protein</fullName>
    </submittedName>
</protein>
<reference evidence="1" key="1">
    <citation type="submission" date="2010-07" db="EMBL/GenBank/DDBJ databases">
        <authorList>
            <person name="Klein M."/>
            <person name="Verduzco A."/>
            <person name="Nguyen A."/>
            <person name="Vierra C."/>
        </authorList>
    </citation>
    <scope>NUCLEOTIDE SEQUENCE</scope>
</reference>
<accession>E7D1S2</accession>
<dbReference type="EMBL" id="HQ006026">
    <property type="protein sequence ID" value="ADV40316.1"/>
    <property type="molecule type" value="mRNA"/>
</dbReference>
<dbReference type="AlphaFoldDB" id="E7D1S2"/>
<organism evidence="1">
    <name type="scientific">Latrodectus hesperus</name>
    <name type="common">Western black widow spider</name>
    <dbReference type="NCBI Taxonomy" id="256737"/>
    <lineage>
        <taxon>Eukaryota</taxon>
        <taxon>Metazoa</taxon>
        <taxon>Ecdysozoa</taxon>
        <taxon>Arthropoda</taxon>
        <taxon>Chelicerata</taxon>
        <taxon>Arachnida</taxon>
        <taxon>Araneae</taxon>
        <taxon>Araneomorphae</taxon>
        <taxon>Entelegynae</taxon>
        <taxon>Araneoidea</taxon>
        <taxon>Theridiidae</taxon>
        <taxon>Latrodectus</taxon>
    </lineage>
</organism>
<feature type="non-terminal residue" evidence="1">
    <location>
        <position position="290"/>
    </location>
</feature>
<proteinExistence type="evidence at transcript level"/>